<dbReference type="InterPro" id="IPR043138">
    <property type="entry name" value="GGT_lsub"/>
</dbReference>
<evidence type="ECO:0000256" key="2">
    <source>
        <dbReference type="ARBA" id="ARBA00001089"/>
    </source>
</evidence>
<organism evidence="5 6">
    <name type="scientific">Sphingoaurantiacus capsulatus</name>
    <dbReference type="NCBI Taxonomy" id="1771310"/>
    <lineage>
        <taxon>Bacteria</taxon>
        <taxon>Pseudomonadati</taxon>
        <taxon>Pseudomonadota</taxon>
        <taxon>Alphaproteobacteria</taxon>
        <taxon>Sphingomonadales</taxon>
        <taxon>Sphingosinicellaceae</taxon>
        <taxon>Sphingoaurantiacus</taxon>
    </lineage>
</organism>
<comment type="catalytic activity">
    <reaction evidence="1 4">
        <text>an S-substituted glutathione + H2O = an S-substituted L-cysteinylglycine + L-glutamate</text>
        <dbReference type="Rhea" id="RHEA:59468"/>
        <dbReference type="ChEBI" id="CHEBI:15377"/>
        <dbReference type="ChEBI" id="CHEBI:29985"/>
        <dbReference type="ChEBI" id="CHEBI:90779"/>
        <dbReference type="ChEBI" id="CHEBI:143103"/>
        <dbReference type="EC" id="3.4.19.13"/>
    </reaction>
</comment>
<dbReference type="RefSeq" id="WP_380859367.1">
    <property type="nucleotide sequence ID" value="NZ_JBHRXV010000004.1"/>
</dbReference>
<comment type="catalytic activity">
    <reaction evidence="3 4">
        <text>an N-terminal (5-L-glutamyl)-[peptide] + an alpha-amino acid = 5-L-glutamyl amino acid + an N-terminal L-alpha-aminoacyl-[peptide]</text>
        <dbReference type="Rhea" id="RHEA:23904"/>
        <dbReference type="Rhea" id="RHEA-COMP:9780"/>
        <dbReference type="Rhea" id="RHEA-COMP:9795"/>
        <dbReference type="ChEBI" id="CHEBI:77644"/>
        <dbReference type="ChEBI" id="CHEBI:78597"/>
        <dbReference type="ChEBI" id="CHEBI:78599"/>
        <dbReference type="ChEBI" id="CHEBI:78608"/>
        <dbReference type="EC" id="2.3.2.2"/>
    </reaction>
</comment>
<dbReference type="GO" id="GO:0103068">
    <property type="term" value="F:leukotriene C4 gamma-glutamyl transferase activity"/>
    <property type="evidence" value="ECO:0007669"/>
    <property type="project" value="UniProtKB-EC"/>
</dbReference>
<comment type="PTM">
    <text evidence="4">Cleaved by autocatalysis into a large and a small subunit.</text>
</comment>
<dbReference type="Gene3D" id="1.10.246.130">
    <property type="match status" value="1"/>
</dbReference>
<proteinExistence type="inferred from homology"/>
<dbReference type="NCBIfam" id="TIGR00066">
    <property type="entry name" value="g_glut_trans"/>
    <property type="match status" value="1"/>
</dbReference>
<accession>A0ABV7XAJ3</accession>
<comment type="caution">
    <text evidence="5">The sequence shown here is derived from an EMBL/GenBank/DDBJ whole genome shotgun (WGS) entry which is preliminary data.</text>
</comment>
<dbReference type="InterPro" id="IPR029055">
    <property type="entry name" value="Ntn_hydrolases_N"/>
</dbReference>
<dbReference type="PRINTS" id="PR01210">
    <property type="entry name" value="GGTRANSPTASE"/>
</dbReference>
<dbReference type="Gene3D" id="3.60.20.40">
    <property type="match status" value="1"/>
</dbReference>
<comment type="similarity">
    <text evidence="4">Belongs to the gamma-glutamyltransferase family.</text>
</comment>
<keyword evidence="6" id="KW-1185">Reference proteome</keyword>
<evidence type="ECO:0000256" key="4">
    <source>
        <dbReference type="RuleBase" id="RU368036"/>
    </source>
</evidence>
<evidence type="ECO:0000313" key="5">
    <source>
        <dbReference type="EMBL" id="MFC3712460.1"/>
    </source>
</evidence>
<dbReference type="Pfam" id="PF01019">
    <property type="entry name" value="G_glu_transpept"/>
    <property type="match status" value="1"/>
</dbReference>
<evidence type="ECO:0000256" key="3">
    <source>
        <dbReference type="ARBA" id="ARBA00047417"/>
    </source>
</evidence>
<comment type="catalytic activity">
    <reaction evidence="2 4">
        <text>glutathione + H2O = L-cysteinylglycine + L-glutamate</text>
        <dbReference type="Rhea" id="RHEA:28807"/>
        <dbReference type="ChEBI" id="CHEBI:15377"/>
        <dbReference type="ChEBI" id="CHEBI:29985"/>
        <dbReference type="ChEBI" id="CHEBI:57925"/>
        <dbReference type="ChEBI" id="CHEBI:61694"/>
        <dbReference type="EC" id="3.4.19.13"/>
    </reaction>
</comment>
<keyword evidence="4" id="KW-0378">Hydrolase</keyword>
<evidence type="ECO:0000256" key="1">
    <source>
        <dbReference type="ARBA" id="ARBA00001049"/>
    </source>
</evidence>
<dbReference type="EMBL" id="JBHRXV010000004">
    <property type="protein sequence ID" value="MFC3712460.1"/>
    <property type="molecule type" value="Genomic_DNA"/>
</dbReference>
<dbReference type="InterPro" id="IPR043137">
    <property type="entry name" value="GGT_ssub_C"/>
</dbReference>
<dbReference type="PANTHER" id="PTHR43881:SF1">
    <property type="entry name" value="GAMMA-GLUTAMYLTRANSPEPTIDASE (AFU_ORTHOLOGUE AFUA_4G13580)"/>
    <property type="match status" value="1"/>
</dbReference>
<gene>
    <name evidence="5" type="primary">ggt</name>
    <name evidence="5" type="ORF">ACFOMD_07765</name>
</gene>
<name>A0ABV7XAJ3_9SPHN</name>
<dbReference type="InterPro" id="IPR000101">
    <property type="entry name" value="GGT_peptidase"/>
</dbReference>
<keyword evidence="4" id="KW-0317">Glutathione biosynthesis</keyword>
<dbReference type="EC" id="2.3.2.2" evidence="4"/>
<reference evidence="6" key="1">
    <citation type="journal article" date="2019" name="Int. J. Syst. Evol. Microbiol.">
        <title>The Global Catalogue of Microorganisms (GCM) 10K type strain sequencing project: providing services to taxonomists for standard genome sequencing and annotation.</title>
        <authorList>
            <consortium name="The Broad Institute Genomics Platform"/>
            <consortium name="The Broad Institute Genome Sequencing Center for Infectious Disease"/>
            <person name="Wu L."/>
            <person name="Ma J."/>
        </authorList>
    </citation>
    <scope>NUCLEOTIDE SEQUENCE [LARGE SCALE GENOMIC DNA]</scope>
    <source>
        <strain evidence="6">KCTC 42644</strain>
    </source>
</reference>
<dbReference type="SUPFAM" id="SSF56235">
    <property type="entry name" value="N-terminal nucleophile aminohydrolases (Ntn hydrolases)"/>
    <property type="match status" value="1"/>
</dbReference>
<dbReference type="PANTHER" id="PTHR43881">
    <property type="entry name" value="GAMMA-GLUTAMYLTRANSPEPTIDASE (AFU_ORTHOLOGUE AFUA_4G13580)"/>
    <property type="match status" value="1"/>
</dbReference>
<comment type="pathway">
    <text evidence="4">Sulfur metabolism; glutathione metabolism.</text>
</comment>
<keyword evidence="4 5" id="KW-0808">Transferase</keyword>
<sequence>MRRIGIMLATAMIGWGGFAHAIEPIIKDQGDRVSGAPQATRSAVLGVNGMAATSQPLATQVALDILKAGGTAVDAAIAANAALGLMEPTGNGIGGDLFAIIWDPRTKKLHGLNASGRSPLGQTLAQLKKANGGKLELPPHGWLPVTVPGAVDGWFEMHGKFGKLPMSQILAPTVSYAEAGFPISEAIAYYWDRNIKGFERSASSGMLQEAGNMRRVYTPNGRSPVEGEIFRNPDLARTLKTIGEKGRDAFYKGELGDVMDAYFQRISAPHRKSDLAAHKSEWIDPVSVNYRGYDVWELPPNGQGIAALQMLNILEAYDLKAMGRQSADFWHVMVEAKKIAFADRAKYYADPAFVKAPVRELLSDDYAAARRKLIRMDQAAKSVDAGIPDKAGRDTIYMTVADKDGMMVSLIQSNYRGMGSGLVPGSADGRTLGFMLQDRGEMFAMEAGHANAYQPGKRPFHTIIPAFITKDGQPWLSFGLMGGAMQPQGHAQIVVNMVDFGMNVQAAGDAARFHHDGSTEPLSAPPMTDGGKIELEAGVPAAVVAELKKRGHQVEYVTGAYGGYQAILRDPKTGVYWGASEFRKDGQAAGY</sequence>
<dbReference type="EC" id="3.4.19.13" evidence="4"/>
<comment type="subunit">
    <text evidence="4">This enzyme consists of two polypeptide chains, which are synthesized in precursor form from a single polypeptide.</text>
</comment>
<dbReference type="Proteomes" id="UP001595615">
    <property type="component" value="Unassembled WGS sequence"/>
</dbReference>
<keyword evidence="4" id="KW-0865">Zymogen</keyword>
<protein>
    <recommendedName>
        <fullName evidence="4">Glutathione hydrolase proenzyme</fullName>
        <ecNumber evidence="4">2.3.2.2</ecNumber>
        <ecNumber evidence="4">3.4.19.13</ecNumber>
    </recommendedName>
    <component>
        <recommendedName>
            <fullName evidence="4">Glutathione hydrolase large chain</fullName>
        </recommendedName>
    </component>
    <component>
        <recommendedName>
            <fullName evidence="4">Glutathione hydrolase small chain</fullName>
        </recommendedName>
    </component>
</protein>
<keyword evidence="4 5" id="KW-0012">Acyltransferase</keyword>
<dbReference type="InterPro" id="IPR052896">
    <property type="entry name" value="GGT-like_enzyme"/>
</dbReference>
<evidence type="ECO:0000313" key="6">
    <source>
        <dbReference type="Proteomes" id="UP001595615"/>
    </source>
</evidence>